<comment type="subcellular location">
    <subcellularLocation>
        <location evidence="1">Cell envelope</location>
    </subcellularLocation>
</comment>
<keyword evidence="4" id="KW-0676">Redox-active center</keyword>
<organism evidence="6 7">
    <name type="scientific">Runella defluvii</name>
    <dbReference type="NCBI Taxonomy" id="370973"/>
    <lineage>
        <taxon>Bacteria</taxon>
        <taxon>Pseudomonadati</taxon>
        <taxon>Bacteroidota</taxon>
        <taxon>Cytophagia</taxon>
        <taxon>Cytophagales</taxon>
        <taxon>Spirosomataceae</taxon>
        <taxon>Runella</taxon>
    </lineage>
</organism>
<dbReference type="RefSeq" id="WP_183973335.1">
    <property type="nucleotide sequence ID" value="NZ_JACIBY010000004.1"/>
</dbReference>
<comment type="caution">
    <text evidence="6">The sequence shown here is derived from an EMBL/GenBank/DDBJ whole genome shotgun (WGS) entry which is preliminary data.</text>
</comment>
<sequence length="469" mass="54056">MRTLLFCSLLTISLATFSQNVSIRGKIKNPVSRNISIFIYPFAEKSQQNKLLLDENGAFEVETTLNDIAYLYCDFDKNKEENLTFILEPNDTILMNFEGKDFWNTVSFQGNAAPKFEYYREDFKKTFIESDWKNISSKKLGSPALFFRKLMELEDVKMRVLDKYKDKTSSTFYTLCQADIKSDINRKMLPDIYQRAQKLKVPLDSKLIPALYRKKITEINPPQNELTVKSEHYPNNVLYMTALAYPDKKNDIEHIGDYFQAHKPLFHPAFVEVLSAEHLKEEINYKGVSEEVTKKIKNFEKEYPDSRFLPLIKETIANKEIFAIGKPALSFSLRDTAGRTVQLADFKGKVIYLDFWASWCGPCIAEMTSAKKIKNHFKDQTDLVFLYISLDKKESDWRKAIAKYQIGGTHLRDDIKAEESVANTYDAGSIPSSFIIGRDHTFHAIQPPAPSKNDGKDLIKILEEALNKK</sequence>
<dbReference type="Pfam" id="PF00578">
    <property type="entry name" value="AhpC-TSA"/>
    <property type="match status" value="1"/>
</dbReference>
<dbReference type="GO" id="GO:0016491">
    <property type="term" value="F:oxidoreductase activity"/>
    <property type="evidence" value="ECO:0007669"/>
    <property type="project" value="InterPro"/>
</dbReference>
<dbReference type="PROSITE" id="PS51352">
    <property type="entry name" value="THIOREDOXIN_2"/>
    <property type="match status" value="1"/>
</dbReference>
<dbReference type="CDD" id="cd02966">
    <property type="entry name" value="TlpA_like_family"/>
    <property type="match status" value="1"/>
</dbReference>
<evidence type="ECO:0000256" key="2">
    <source>
        <dbReference type="ARBA" id="ARBA00022748"/>
    </source>
</evidence>
<evidence type="ECO:0000313" key="6">
    <source>
        <dbReference type="EMBL" id="MBB3838154.1"/>
    </source>
</evidence>
<dbReference type="Proteomes" id="UP000541352">
    <property type="component" value="Unassembled WGS sequence"/>
</dbReference>
<dbReference type="GO" id="GO:0017004">
    <property type="term" value="P:cytochrome complex assembly"/>
    <property type="evidence" value="ECO:0007669"/>
    <property type="project" value="UniProtKB-KW"/>
</dbReference>
<proteinExistence type="predicted"/>
<dbReference type="InterPro" id="IPR013766">
    <property type="entry name" value="Thioredoxin_domain"/>
</dbReference>
<dbReference type="EMBL" id="JACIBY010000004">
    <property type="protein sequence ID" value="MBB3838154.1"/>
    <property type="molecule type" value="Genomic_DNA"/>
</dbReference>
<dbReference type="PANTHER" id="PTHR42852:SF6">
    <property type="entry name" value="THIOL:DISULFIDE INTERCHANGE PROTEIN DSBE"/>
    <property type="match status" value="1"/>
</dbReference>
<dbReference type="GO" id="GO:0016209">
    <property type="term" value="F:antioxidant activity"/>
    <property type="evidence" value="ECO:0007669"/>
    <property type="project" value="InterPro"/>
</dbReference>
<evidence type="ECO:0000313" key="7">
    <source>
        <dbReference type="Proteomes" id="UP000541352"/>
    </source>
</evidence>
<dbReference type="SUPFAM" id="SSF52833">
    <property type="entry name" value="Thioredoxin-like"/>
    <property type="match status" value="1"/>
</dbReference>
<evidence type="ECO:0000256" key="4">
    <source>
        <dbReference type="ARBA" id="ARBA00023284"/>
    </source>
</evidence>
<evidence type="ECO:0000259" key="5">
    <source>
        <dbReference type="PROSITE" id="PS51352"/>
    </source>
</evidence>
<protein>
    <submittedName>
        <fullName evidence="6">Peroxiredoxin</fullName>
    </submittedName>
</protein>
<dbReference type="PANTHER" id="PTHR42852">
    <property type="entry name" value="THIOL:DISULFIDE INTERCHANGE PROTEIN DSBE"/>
    <property type="match status" value="1"/>
</dbReference>
<dbReference type="InterPro" id="IPR036249">
    <property type="entry name" value="Thioredoxin-like_sf"/>
</dbReference>
<dbReference type="Gene3D" id="3.40.30.10">
    <property type="entry name" value="Glutaredoxin"/>
    <property type="match status" value="1"/>
</dbReference>
<accession>A0A7W6EQ17</accession>
<evidence type="ECO:0000256" key="3">
    <source>
        <dbReference type="ARBA" id="ARBA00023157"/>
    </source>
</evidence>
<dbReference type="GO" id="GO:0030313">
    <property type="term" value="C:cell envelope"/>
    <property type="evidence" value="ECO:0007669"/>
    <property type="project" value="UniProtKB-SubCell"/>
</dbReference>
<keyword evidence="7" id="KW-1185">Reference proteome</keyword>
<evidence type="ECO:0000256" key="1">
    <source>
        <dbReference type="ARBA" id="ARBA00004196"/>
    </source>
</evidence>
<dbReference type="InterPro" id="IPR050553">
    <property type="entry name" value="Thioredoxin_ResA/DsbE_sf"/>
</dbReference>
<gene>
    <name evidence="6" type="ORF">FHS57_002159</name>
</gene>
<dbReference type="InterPro" id="IPR000866">
    <property type="entry name" value="AhpC/TSA"/>
</dbReference>
<keyword evidence="3" id="KW-1015">Disulfide bond</keyword>
<keyword evidence="2" id="KW-0201">Cytochrome c-type biogenesis</keyword>
<feature type="domain" description="Thioredoxin" evidence="5">
    <location>
        <begin position="322"/>
        <end position="467"/>
    </location>
</feature>
<reference evidence="6 7" key="1">
    <citation type="submission" date="2020-08" db="EMBL/GenBank/DDBJ databases">
        <title>Genomic Encyclopedia of Type Strains, Phase IV (KMG-IV): sequencing the most valuable type-strain genomes for metagenomic binning, comparative biology and taxonomic classification.</title>
        <authorList>
            <person name="Goeker M."/>
        </authorList>
    </citation>
    <scope>NUCLEOTIDE SEQUENCE [LARGE SCALE GENOMIC DNA]</scope>
    <source>
        <strain evidence="6 7">DSM 17976</strain>
    </source>
</reference>
<dbReference type="AlphaFoldDB" id="A0A7W6EQ17"/>
<name>A0A7W6EQ17_9BACT</name>